<dbReference type="GO" id="GO:0019521">
    <property type="term" value="P:D-gluconate metabolic process"/>
    <property type="evidence" value="ECO:0007669"/>
    <property type="project" value="UniProtKB-KW"/>
</dbReference>
<dbReference type="GO" id="GO:0005737">
    <property type="term" value="C:cytoplasm"/>
    <property type="evidence" value="ECO:0007669"/>
    <property type="project" value="TreeGrafter"/>
</dbReference>
<evidence type="ECO:0000256" key="9">
    <source>
        <dbReference type="ARBA" id="ARBA00048090"/>
    </source>
</evidence>
<dbReference type="Gene3D" id="3.40.50.300">
    <property type="entry name" value="P-loop containing nucleotide triphosphate hydrolases"/>
    <property type="match status" value="1"/>
</dbReference>
<evidence type="ECO:0000313" key="11">
    <source>
        <dbReference type="EMBL" id="CTQ51202.1"/>
    </source>
</evidence>
<keyword evidence="7 10" id="KW-0067">ATP-binding</keyword>
<dbReference type="CDD" id="cd02021">
    <property type="entry name" value="GntK"/>
    <property type="match status" value="1"/>
</dbReference>
<dbReference type="SUPFAM" id="SSF52540">
    <property type="entry name" value="P-loop containing nucleoside triphosphate hydrolases"/>
    <property type="match status" value="1"/>
</dbReference>
<keyword evidence="4 10" id="KW-0808">Transferase</keyword>
<evidence type="ECO:0000256" key="2">
    <source>
        <dbReference type="ARBA" id="ARBA00008420"/>
    </source>
</evidence>
<comment type="catalytic activity">
    <reaction evidence="9 10">
        <text>D-gluconate + ATP = 6-phospho-D-gluconate + ADP + H(+)</text>
        <dbReference type="Rhea" id="RHEA:19433"/>
        <dbReference type="ChEBI" id="CHEBI:15378"/>
        <dbReference type="ChEBI" id="CHEBI:18391"/>
        <dbReference type="ChEBI" id="CHEBI:30616"/>
        <dbReference type="ChEBI" id="CHEBI:58759"/>
        <dbReference type="ChEBI" id="CHEBI:456216"/>
        <dbReference type="EC" id="2.7.1.12"/>
    </reaction>
</comment>
<name>A0A0M6YLG5_9RHOB</name>
<dbReference type="Pfam" id="PF13671">
    <property type="entry name" value="AAA_33"/>
    <property type="match status" value="1"/>
</dbReference>
<protein>
    <recommendedName>
        <fullName evidence="3 10">Gluconokinase</fullName>
        <ecNumber evidence="3 10">2.7.1.12</ecNumber>
    </recommendedName>
</protein>
<evidence type="ECO:0000256" key="7">
    <source>
        <dbReference type="ARBA" id="ARBA00022840"/>
    </source>
</evidence>
<dbReference type="GO" id="GO:0005524">
    <property type="term" value="F:ATP binding"/>
    <property type="evidence" value="ECO:0007669"/>
    <property type="project" value="UniProtKB-KW"/>
</dbReference>
<dbReference type="NCBIfam" id="TIGR01313">
    <property type="entry name" value="therm_gnt_kin"/>
    <property type="match status" value="1"/>
</dbReference>
<evidence type="ECO:0000313" key="12">
    <source>
        <dbReference type="Proteomes" id="UP000049222"/>
    </source>
</evidence>
<dbReference type="GO" id="GO:0046316">
    <property type="term" value="F:gluconokinase activity"/>
    <property type="evidence" value="ECO:0007669"/>
    <property type="project" value="UniProtKB-EC"/>
</dbReference>
<comment type="similarity">
    <text evidence="2 10">Belongs to the gluconokinase GntK/GntV family.</text>
</comment>
<keyword evidence="12" id="KW-1185">Reference proteome</keyword>
<sequence length="166" mass="18192">MIGYYVVMGVSGCGKSTVAEGMARKMRGTYIDGDDLHPQSNIDKMSAGEPLTDEDRWPWLDKVGETLGQGTPPRIIACSALKRAYRDRIIARAGVPVVFVHLHGSYEVLKDRMAKRDGHFMPTKLLDSQLETLEMPGADEPVVTLDIDQPPEDLIAQAVAAVGRMP</sequence>
<evidence type="ECO:0000256" key="6">
    <source>
        <dbReference type="ARBA" id="ARBA00022777"/>
    </source>
</evidence>
<proteinExistence type="inferred from homology"/>
<dbReference type="FunFam" id="3.40.50.300:FF:000522">
    <property type="entry name" value="Gluconokinase"/>
    <property type="match status" value="1"/>
</dbReference>
<comment type="pathway">
    <text evidence="1">Carbohydrate acid metabolism.</text>
</comment>
<dbReference type="InterPro" id="IPR027417">
    <property type="entry name" value="P-loop_NTPase"/>
</dbReference>
<dbReference type="PANTHER" id="PTHR43442:SF3">
    <property type="entry name" value="GLUCONOKINASE-RELATED"/>
    <property type="match status" value="1"/>
</dbReference>
<keyword evidence="5 10" id="KW-0547">Nucleotide-binding</keyword>
<dbReference type="EC" id="2.7.1.12" evidence="3 10"/>
<evidence type="ECO:0000256" key="8">
    <source>
        <dbReference type="ARBA" id="ARBA00023064"/>
    </source>
</evidence>
<evidence type="ECO:0000256" key="4">
    <source>
        <dbReference type="ARBA" id="ARBA00022679"/>
    </source>
</evidence>
<reference evidence="11 12" key="1">
    <citation type="submission" date="2015-07" db="EMBL/GenBank/DDBJ databases">
        <authorList>
            <person name="Noorani M."/>
        </authorList>
    </citation>
    <scope>NUCLEOTIDE SEQUENCE [LARGE SCALE GENOMIC DNA]</scope>
    <source>
        <strain evidence="11 12">CECT 7802</strain>
    </source>
</reference>
<dbReference type="RefSeq" id="WP_306455367.1">
    <property type="nucleotide sequence ID" value="NZ_CXSU01000012.1"/>
</dbReference>
<dbReference type="PANTHER" id="PTHR43442">
    <property type="entry name" value="GLUCONOKINASE-RELATED"/>
    <property type="match status" value="1"/>
</dbReference>
<accession>A0A0M6YLG5</accession>
<dbReference type="Proteomes" id="UP000049222">
    <property type="component" value="Unassembled WGS sequence"/>
</dbReference>
<evidence type="ECO:0000256" key="5">
    <source>
        <dbReference type="ARBA" id="ARBA00022741"/>
    </source>
</evidence>
<dbReference type="InterPro" id="IPR006001">
    <property type="entry name" value="Therm_gnt_kin"/>
</dbReference>
<gene>
    <name evidence="11" type="primary">gntK</name>
    <name evidence="11" type="ORF">JDO7802_03241</name>
</gene>
<evidence type="ECO:0000256" key="1">
    <source>
        <dbReference type="ARBA" id="ARBA00004761"/>
    </source>
</evidence>
<organism evidence="11 12">
    <name type="scientific">Jannaschia donghaensis</name>
    <dbReference type="NCBI Taxonomy" id="420998"/>
    <lineage>
        <taxon>Bacteria</taxon>
        <taxon>Pseudomonadati</taxon>
        <taxon>Pseudomonadota</taxon>
        <taxon>Alphaproteobacteria</taxon>
        <taxon>Rhodobacterales</taxon>
        <taxon>Roseobacteraceae</taxon>
        <taxon>Jannaschia</taxon>
    </lineage>
</organism>
<evidence type="ECO:0000256" key="10">
    <source>
        <dbReference type="RuleBase" id="RU363066"/>
    </source>
</evidence>
<dbReference type="AlphaFoldDB" id="A0A0M6YLG5"/>
<evidence type="ECO:0000256" key="3">
    <source>
        <dbReference type="ARBA" id="ARBA00012054"/>
    </source>
</evidence>
<keyword evidence="6 10" id="KW-0418">Kinase</keyword>
<dbReference type="EMBL" id="CXSU01000012">
    <property type="protein sequence ID" value="CTQ51202.1"/>
    <property type="molecule type" value="Genomic_DNA"/>
</dbReference>
<keyword evidence="8" id="KW-0311">Gluconate utilization</keyword>
<dbReference type="STRING" id="420998.JDO7802_03241"/>